<dbReference type="Proteomes" id="UP000243217">
    <property type="component" value="Unassembled WGS sequence"/>
</dbReference>
<evidence type="ECO:0000313" key="2">
    <source>
        <dbReference type="EMBL" id="OQR97041.1"/>
    </source>
</evidence>
<name>A0A1V9ZGK9_9STRA</name>
<dbReference type="Gene3D" id="2.160.20.10">
    <property type="entry name" value="Single-stranded right-handed beta-helix, Pectin lyase-like"/>
    <property type="match status" value="2"/>
</dbReference>
<dbReference type="PANTHER" id="PTHR36453:SF1">
    <property type="entry name" value="RIGHT HANDED BETA HELIX DOMAIN-CONTAINING PROTEIN"/>
    <property type="match status" value="1"/>
</dbReference>
<evidence type="ECO:0008006" key="4">
    <source>
        <dbReference type="Google" id="ProtNLM"/>
    </source>
</evidence>
<dbReference type="PANTHER" id="PTHR36453">
    <property type="entry name" value="SECRETED PROTEIN-RELATED"/>
    <property type="match status" value="1"/>
</dbReference>
<evidence type="ECO:0000313" key="3">
    <source>
        <dbReference type="Proteomes" id="UP000243217"/>
    </source>
</evidence>
<reference evidence="2 3" key="1">
    <citation type="journal article" date="2014" name="Genome Biol. Evol.">
        <title>The secreted proteins of Achlya hypogyna and Thraustotheca clavata identify the ancestral oomycete secretome and reveal gene acquisitions by horizontal gene transfer.</title>
        <authorList>
            <person name="Misner I."/>
            <person name="Blouin N."/>
            <person name="Leonard G."/>
            <person name="Richards T.A."/>
            <person name="Lane C.E."/>
        </authorList>
    </citation>
    <scope>NUCLEOTIDE SEQUENCE [LARGE SCALE GENOMIC DNA]</scope>
    <source>
        <strain evidence="2 3">ATCC 34112</strain>
    </source>
</reference>
<dbReference type="EMBL" id="JNBS01001932">
    <property type="protein sequence ID" value="OQR97041.1"/>
    <property type="molecule type" value="Genomic_DNA"/>
</dbReference>
<dbReference type="InterPro" id="IPR012334">
    <property type="entry name" value="Pectin_lyas_fold"/>
</dbReference>
<sequence>MLSIPCVLTLIALTTQAITMYVDPVLGNDVGNDGTLAKPWKTLVKAQSITRQLLATQKTTGVYAPIDVVLRGGSHSIASTLVFGPGDSGYSAVNRVTYRAYCNANLPSDMSILQYPYVMNSSTDPRYLWNGVDNKALWAGPTNPLSQLGVNSTATPTSPPLVLPTVCFDLVGVGHTCYSTEASCVSDCIIACSQNVDKRVYSSAIYDQFYLLFGRDLRNEDECVGLCSQMCTTCEQPIISGMKTITNGAWTPYTPPSWLQPNGTIYQLSLASLGVKSISDLYINGNTLLPRAGFPNSVLVNGTWKSRYSPVVNGTERSLSFNPRTFAANTQRWANYDSISIEVMLVNGSNLWYNVYNVSTSTISLGAGGGQMTPSYFANGAPWSTGNATFRCENDFAELDAPGEWYFDTLTSTLYMIPPVGVTLTSASISFPLVKQLVQVQGTSGTDLSYSIPGYYTILTAALSETAYPQLQPFTSHVTFDGIIFSGTERTEMELYEALPGHPWTQTRHYKLLMNLTILVAAVYIESASDIVIQRSIFTQIGGNALILSGRNENIQIVHNHFQRIGGAAISVLPRGVMPFPNIYQYQFMNTMTSNISYNQIHDYGLVVAQSSALMLLATNLTVVTNNLVYNIPSGGVSYSQSSSNGDQSKPVYLLRPFVTPVSLPVTLATNLSFNYSINVDLGRFDIPMVAKIIGGPICPRSQGRGGALYGQQHSGCFGCCPTTSGTSIIQNPSNPNTSPTVASMSPGNVFQLQVTSAPYFDAPVDVFIGFHIVTPNRLVEVPSWRFRWTVKTRPCSIVSIQQPVSCGGPCGCPLSNVAANMPACVSGPFDSLSTCSTGSLGRVLYYNCTMMCTSTTCT</sequence>
<dbReference type="AlphaFoldDB" id="A0A1V9ZGK9"/>
<feature type="signal peptide" evidence="1">
    <location>
        <begin position="1"/>
        <end position="17"/>
    </location>
</feature>
<proteinExistence type="predicted"/>
<feature type="chain" id="PRO_5010735319" description="Secreted protein" evidence="1">
    <location>
        <begin position="18"/>
        <end position="859"/>
    </location>
</feature>
<dbReference type="SUPFAM" id="SSF51126">
    <property type="entry name" value="Pectin lyase-like"/>
    <property type="match status" value="1"/>
</dbReference>
<keyword evidence="3" id="KW-1185">Reference proteome</keyword>
<gene>
    <name evidence="2" type="ORF">THRCLA_07102</name>
</gene>
<dbReference type="InterPro" id="IPR011050">
    <property type="entry name" value="Pectin_lyase_fold/virulence"/>
</dbReference>
<evidence type="ECO:0000256" key="1">
    <source>
        <dbReference type="SAM" id="SignalP"/>
    </source>
</evidence>
<accession>A0A1V9ZGK9</accession>
<dbReference type="STRING" id="74557.A0A1V9ZGK9"/>
<dbReference type="OrthoDB" id="5949092at2759"/>
<organism evidence="2 3">
    <name type="scientific">Thraustotheca clavata</name>
    <dbReference type="NCBI Taxonomy" id="74557"/>
    <lineage>
        <taxon>Eukaryota</taxon>
        <taxon>Sar</taxon>
        <taxon>Stramenopiles</taxon>
        <taxon>Oomycota</taxon>
        <taxon>Saprolegniomycetes</taxon>
        <taxon>Saprolegniales</taxon>
        <taxon>Achlyaceae</taxon>
        <taxon>Thraustotheca</taxon>
    </lineage>
</organism>
<protein>
    <recommendedName>
        <fullName evidence="4">Secreted protein</fullName>
    </recommendedName>
</protein>
<keyword evidence="1" id="KW-0732">Signal</keyword>
<comment type="caution">
    <text evidence="2">The sequence shown here is derived from an EMBL/GenBank/DDBJ whole genome shotgun (WGS) entry which is preliminary data.</text>
</comment>